<feature type="compositionally biased region" description="Pro residues" evidence="6">
    <location>
        <begin position="370"/>
        <end position="383"/>
    </location>
</feature>
<feature type="region of interest" description="Disordered" evidence="6">
    <location>
        <begin position="261"/>
        <end position="305"/>
    </location>
</feature>
<sequence length="1792" mass="196497">MQKNNKKNRVQNMGQQQRPLACTALTKPGNNFALLTESRSQLYPLSAWADRAASAFGTIGRGTPFLFGPSAAIRLAQIEAQLALHQLSIIAAASNHGNQQLALLNLLQQAAANNIAQPLAPVMYQPQQQGAPFNRPRNMPYHQQQPGHSTDGNNMAQMNSYQAGQFPPQTRLPEELESAISVRVQGGRDEDHRLLNQNTQISRQHCVDPRLHGDGQGGSSETAYSNSNNLVSLSCDDQQNQMQDVDWSNYQTPSKLFGLNQQQHLQQSSHSHANPNSGHSGGGMQSWNAPVSELGRPQGGNMQGLYVPESAGSILAGFGLSNDDLEVLSHYPDDQLTPDTLPFILRDIQIHKTNRNTGPPAFSQTHPAIPNLPPPPRPSPPQRHPVHSCTTNIPSFLSVTQTAGKVIDYGHASRAAEEGRDSYKRELPPKERATKPESKPTGSSLKRKAESPRRHDDDSDSKKDKDYRRRAPIPDAHKHKRTPVREPPSRSRSEREGSRSRPQFKARSESSKSTRPSGAKRSSSATKRLPTPTMIGDFSADPPKVYPHTCSLCDMQCERAKDWIDHVNTVNHTASCRDLRNKYPDWNPNIPRRDPSQGQDACATWHSLERSPSRSVSRSLSWSPTPPPGRRISPPTSHGHAPHTSGRHSPSQSHRGSASSAHRPEKRTSESSGISTGSSSREGLKRSRNDPAKCATDHGNRAGVSGKHESGKRESYLSSTSKFPASMSEKPHRPPSSASSKPGAKPAAGKETALGQDSEVQSSNAPQKKPTPTLQKKNPPGSYLLYLTGLPVDAKYQEVVSLVQSFGKVTNVLIIRNEEGEENQGQPQYSKATVCMQKEQDAKALAECLTLNIREHPISVSDQNGEEEITSSIPVIIKGELIGAPKTPAAPNEANLTVKGPEASVGQKNSNEIHREQVKPTRKRKRGCRAGQVERLKRLQRENKRGMVKITGLPESGCSEIDIAKLAQPFGKPVKILLITKPSEALVTMQDVESAQEMVKVYNDMPVCINDSVLNMSLLPNLLVDFNRPVALFHSLMGPRNPVSKAEVGGDDDWNRLLVVSNIPATPSGPTEIQKLVQRFGTVQQTLALKDKIIFEMGTADMAKSVFNRFQKFPCIVQNNKLAFSWKPDPKIDLPKVDISAAGSTASTGDNDSQTAETTMPPGGQEDSLSQSGLKVESGTGVDTKVEGQEVQPGNQGMKVEGEVQATKESPALGGKDQEKEPNASSVQPAGVNQREATKPNIDQPRGQGGEEVTEKVADISTTESEETEEPVSSAATSAPQAAKPETEKMSVSSSTTATSAPAPKVMAAIIEALRQESRNRSSTKVSTEQAAAENPPGKQPKDKETPDVQAAPALPRVTPEILKVLLEECRVRSSSRAGAEQARKEQDQAPPAGQKPSTGNRRDHSGDREPGREQVTKRKTREEEREERESARKEREKRLKAQEEEREKGRREKRWSHRERSSGSPGSRSSMRYDGSRRSGKSGARSESRRGNGEEKQQEEEELGENHIPFDMADFVTVDEVGEVAAVPRPLPETTTEVTEVMEVTVNDPVTTALEAEQQAPDDTTPMEVEGEPRTAKVQEEALDKREQKEGLSPATTEEGSVKTAEGTGEVTEEKVPDCQDYIIKEPVVTVPKTTCDEVTEESKVKGHDEATPTDAPAGEEEKEAGRVEDLNIGTFLTVDEVGQVEEDGGKRSAETVESKRRRTSQEEREEETARRKMKMEPLFYKDYIIPPFNPDCPVGMEFLVPKSGFFCKVCSKFYSGTDEAEKNHCKTLKHHQNLEKSLEKWRVKKD</sequence>
<feature type="region of interest" description="Disordered" evidence="6">
    <location>
        <begin position="587"/>
        <end position="780"/>
    </location>
</feature>
<keyword evidence="4" id="KW-0862">Zinc</keyword>
<feature type="compositionally biased region" description="Basic and acidic residues" evidence="6">
    <location>
        <begin position="682"/>
        <end position="715"/>
    </location>
</feature>
<dbReference type="SUPFAM" id="SSF54928">
    <property type="entry name" value="RNA-binding domain, RBD"/>
    <property type="match status" value="2"/>
</dbReference>
<gene>
    <name evidence="9" type="primary">LOC106610436</name>
</gene>
<feature type="compositionally biased region" description="Basic and acidic residues" evidence="6">
    <location>
        <begin position="1485"/>
        <end position="1497"/>
    </location>
</feature>
<keyword evidence="2" id="KW-0479">Metal-binding</keyword>
<keyword evidence="3" id="KW-0863">Zinc-finger</keyword>
<evidence type="ECO:0000256" key="6">
    <source>
        <dbReference type="SAM" id="MobiDB-lite"/>
    </source>
</evidence>
<dbReference type="InterPro" id="IPR000690">
    <property type="entry name" value="Matrin/U1-C_Znf_C2H2"/>
</dbReference>
<evidence type="ECO:0000256" key="5">
    <source>
        <dbReference type="ARBA" id="ARBA00023242"/>
    </source>
</evidence>
<feature type="compositionally biased region" description="Low complexity" evidence="6">
    <location>
        <begin position="613"/>
        <end position="623"/>
    </location>
</feature>
<feature type="region of interest" description="Disordered" evidence="6">
    <location>
        <begin position="1555"/>
        <end position="1615"/>
    </location>
</feature>
<dbReference type="Bgee" id="ENSSSAG00000003429">
    <property type="expression patterns" value="Expressed in pituitary gland and 23 other cell types or tissues"/>
</dbReference>
<dbReference type="KEGG" id="sasa:106610436"/>
<feature type="region of interest" description="Disordered" evidence="6">
    <location>
        <begin position="411"/>
        <end position="543"/>
    </location>
</feature>
<keyword evidence="5" id="KW-0539">Nucleus</keyword>
<evidence type="ECO:0000313" key="9">
    <source>
        <dbReference type="RefSeq" id="XP_014065281.1"/>
    </source>
</evidence>
<dbReference type="InterPro" id="IPR012677">
    <property type="entry name" value="Nucleotide-bd_a/b_plait_sf"/>
</dbReference>
<feature type="compositionally biased region" description="Basic and acidic residues" evidence="6">
    <location>
        <begin position="1689"/>
        <end position="1716"/>
    </location>
</feature>
<feature type="compositionally biased region" description="Low complexity" evidence="6">
    <location>
        <begin position="1293"/>
        <end position="1304"/>
    </location>
</feature>
<evidence type="ECO:0000313" key="8">
    <source>
        <dbReference type="Proteomes" id="UP001652741"/>
    </source>
</evidence>
<organism evidence="8 9">
    <name type="scientific">Salmo salar</name>
    <name type="common">Atlantic salmon</name>
    <dbReference type="NCBI Taxonomy" id="8030"/>
    <lineage>
        <taxon>Eukaryota</taxon>
        <taxon>Metazoa</taxon>
        <taxon>Chordata</taxon>
        <taxon>Craniata</taxon>
        <taxon>Vertebrata</taxon>
        <taxon>Euteleostomi</taxon>
        <taxon>Actinopterygii</taxon>
        <taxon>Neopterygii</taxon>
        <taxon>Teleostei</taxon>
        <taxon>Protacanthopterygii</taxon>
        <taxon>Salmoniformes</taxon>
        <taxon>Salmonidae</taxon>
        <taxon>Salmoninae</taxon>
        <taxon>Salmo</taxon>
    </lineage>
</organism>
<feature type="compositionally biased region" description="Polar residues" evidence="6">
    <location>
        <begin position="141"/>
        <end position="163"/>
    </location>
</feature>
<proteinExistence type="predicted"/>
<feature type="domain" description="Matrin-type" evidence="7">
    <location>
        <begin position="1751"/>
        <end position="1782"/>
    </location>
</feature>
<feature type="compositionally biased region" description="Low complexity" evidence="6">
    <location>
        <begin position="735"/>
        <end position="750"/>
    </location>
</feature>
<feature type="compositionally biased region" description="Low complexity" evidence="6">
    <location>
        <begin position="670"/>
        <end position="681"/>
    </location>
</feature>
<dbReference type="GeneID" id="106610436"/>
<dbReference type="InterPro" id="IPR003604">
    <property type="entry name" value="Matrin/U1-like-C_Znf_C2H2"/>
</dbReference>
<dbReference type="OrthoDB" id="10072641at2759"/>
<feature type="region of interest" description="Disordered" evidence="6">
    <location>
        <begin position="127"/>
        <end position="168"/>
    </location>
</feature>
<feature type="region of interest" description="Disordered" evidence="6">
    <location>
        <begin position="901"/>
        <end position="927"/>
    </location>
</feature>
<feature type="compositionally biased region" description="Basic and acidic residues" evidence="6">
    <location>
        <begin position="1401"/>
        <end position="1451"/>
    </location>
</feature>
<dbReference type="SMART" id="SM00451">
    <property type="entry name" value="ZnF_U1"/>
    <property type="match status" value="2"/>
</dbReference>
<dbReference type="PaxDb" id="8030-ENSSSAP00000006890"/>
<accession>A0A1S3SLT4</accession>
<feature type="compositionally biased region" description="Polar residues" evidence="6">
    <location>
        <begin position="1143"/>
        <end position="1158"/>
    </location>
</feature>
<feature type="compositionally biased region" description="Basic and acidic residues" evidence="6">
    <location>
        <begin position="1572"/>
        <end position="1591"/>
    </location>
</feature>
<feature type="compositionally biased region" description="Low complexity" evidence="6">
    <location>
        <begin position="1271"/>
        <end position="1280"/>
    </location>
</feature>
<dbReference type="PROSITE" id="PS50171">
    <property type="entry name" value="ZF_MATRIN"/>
    <property type="match status" value="1"/>
</dbReference>
<feature type="compositionally biased region" description="Basic and acidic residues" evidence="6">
    <location>
        <begin position="483"/>
        <end position="499"/>
    </location>
</feature>
<dbReference type="SMART" id="SM00360">
    <property type="entry name" value="RRM"/>
    <property type="match status" value="2"/>
</dbReference>
<evidence type="ECO:0000256" key="4">
    <source>
        <dbReference type="ARBA" id="ARBA00022833"/>
    </source>
</evidence>
<dbReference type="GO" id="GO:0003723">
    <property type="term" value="F:RNA binding"/>
    <property type="evidence" value="ECO:0007669"/>
    <property type="project" value="InterPro"/>
</dbReference>
<feature type="compositionally biased region" description="Polar residues" evidence="6">
    <location>
        <begin position="513"/>
        <end position="526"/>
    </location>
</feature>
<evidence type="ECO:0000256" key="3">
    <source>
        <dbReference type="ARBA" id="ARBA00022771"/>
    </source>
</evidence>
<feature type="compositionally biased region" description="Polar residues" evidence="6">
    <location>
        <begin position="1321"/>
        <end position="1330"/>
    </location>
</feature>
<feature type="region of interest" description="Disordered" evidence="6">
    <location>
        <begin position="1635"/>
        <end position="1717"/>
    </location>
</feature>
<dbReference type="Proteomes" id="UP001652741">
    <property type="component" value="Chromosome ssa08"/>
</dbReference>
<feature type="compositionally biased region" description="Polar residues" evidence="6">
    <location>
        <begin position="647"/>
        <end position="660"/>
    </location>
</feature>
<feature type="compositionally biased region" description="Low complexity" evidence="6">
    <location>
        <begin position="1463"/>
        <end position="1473"/>
    </location>
</feature>
<feature type="region of interest" description="Disordered" evidence="6">
    <location>
        <begin position="354"/>
        <end position="390"/>
    </location>
</feature>
<dbReference type="GO" id="GO:0008270">
    <property type="term" value="F:zinc ion binding"/>
    <property type="evidence" value="ECO:0007669"/>
    <property type="project" value="UniProtKB-KW"/>
</dbReference>
<name>A0A1S3SLT4_SALSA</name>
<feature type="compositionally biased region" description="Basic and acidic residues" evidence="6">
    <location>
        <begin position="1642"/>
        <end position="1652"/>
    </location>
</feature>
<dbReference type="InterPro" id="IPR035979">
    <property type="entry name" value="RBD_domain_sf"/>
</dbReference>
<evidence type="ECO:0000256" key="1">
    <source>
        <dbReference type="ARBA" id="ARBA00004123"/>
    </source>
</evidence>
<comment type="subcellular location">
    <subcellularLocation>
        <location evidence="1">Nucleus</location>
    </subcellularLocation>
</comment>
<feature type="region of interest" description="Disordered" evidence="6">
    <location>
        <begin position="199"/>
        <end position="227"/>
    </location>
</feature>
<protein>
    <submittedName>
        <fullName evidence="9">Zinc finger protein 638 isoform X1</fullName>
    </submittedName>
</protein>
<feature type="compositionally biased region" description="Low complexity" evidence="6">
    <location>
        <begin position="766"/>
        <end position="780"/>
    </location>
</feature>
<feature type="region of interest" description="Disordered" evidence="6">
    <location>
        <begin position="1372"/>
        <end position="1516"/>
    </location>
</feature>
<feature type="compositionally biased region" description="Basic and acidic residues" evidence="6">
    <location>
        <begin position="447"/>
        <end position="469"/>
    </location>
</feature>
<dbReference type="PANTHER" id="PTHR15592">
    <property type="entry name" value="MATRIN 3/NUCLEAR PROTEIN 220-RELATED"/>
    <property type="match status" value="1"/>
</dbReference>
<feature type="region of interest" description="Disordered" evidence="6">
    <location>
        <begin position="1143"/>
        <end position="1359"/>
    </location>
</feature>
<reference evidence="9" key="1">
    <citation type="submission" date="2025-08" db="UniProtKB">
        <authorList>
            <consortium name="RefSeq"/>
        </authorList>
    </citation>
    <scope>IDENTIFICATION</scope>
</reference>
<dbReference type="STRING" id="8030.ENSSSAP00000006890"/>
<feature type="compositionally biased region" description="Low complexity" evidence="6">
    <location>
        <begin position="261"/>
        <end position="272"/>
    </location>
</feature>
<evidence type="ECO:0000259" key="7">
    <source>
        <dbReference type="PROSITE" id="PS50171"/>
    </source>
</evidence>
<keyword evidence="8" id="KW-1185">Reference proteome</keyword>
<dbReference type="RefSeq" id="XP_014065281.1">
    <property type="nucleotide sequence ID" value="XM_014209806.2"/>
</dbReference>
<evidence type="ECO:0000256" key="2">
    <source>
        <dbReference type="ARBA" id="ARBA00022723"/>
    </source>
</evidence>
<dbReference type="Gene3D" id="3.30.70.330">
    <property type="match status" value="3"/>
</dbReference>
<feature type="compositionally biased region" description="Basic and acidic residues" evidence="6">
    <location>
        <begin position="414"/>
        <end position="438"/>
    </location>
</feature>
<dbReference type="InterPro" id="IPR000504">
    <property type="entry name" value="RRM_dom"/>
</dbReference>
<dbReference type="GO" id="GO:0005634">
    <property type="term" value="C:nucleus"/>
    <property type="evidence" value="ECO:0007669"/>
    <property type="project" value="UniProtKB-SubCell"/>
</dbReference>